<organism evidence="1 2">
    <name type="scientific">Aspergillus keveii</name>
    <dbReference type="NCBI Taxonomy" id="714993"/>
    <lineage>
        <taxon>Eukaryota</taxon>
        <taxon>Fungi</taxon>
        <taxon>Dikarya</taxon>
        <taxon>Ascomycota</taxon>
        <taxon>Pezizomycotina</taxon>
        <taxon>Eurotiomycetes</taxon>
        <taxon>Eurotiomycetidae</taxon>
        <taxon>Eurotiales</taxon>
        <taxon>Aspergillaceae</taxon>
        <taxon>Aspergillus</taxon>
        <taxon>Aspergillus subgen. Nidulantes</taxon>
    </lineage>
</organism>
<evidence type="ECO:0000313" key="1">
    <source>
        <dbReference type="EMBL" id="KAL2801355.1"/>
    </source>
</evidence>
<protein>
    <submittedName>
        <fullName evidence="1">Uncharacterized protein</fullName>
    </submittedName>
</protein>
<dbReference type="EMBL" id="JBFTWV010000001">
    <property type="protein sequence ID" value="KAL2801355.1"/>
    <property type="molecule type" value="Genomic_DNA"/>
</dbReference>
<gene>
    <name evidence="1" type="ORF">BJX66DRAFT_8291</name>
</gene>
<evidence type="ECO:0000313" key="2">
    <source>
        <dbReference type="Proteomes" id="UP001610563"/>
    </source>
</evidence>
<comment type="caution">
    <text evidence="1">The sequence shown here is derived from an EMBL/GenBank/DDBJ whole genome shotgun (WGS) entry which is preliminary data.</text>
</comment>
<keyword evidence="2" id="KW-1185">Reference proteome</keyword>
<sequence>MAFDPTLRASRSVSETHPLTKVDEEGAMPLVPNQQNSHFNFRLLPACASALTFGLACRNESTCRWEGDGKSKRHLETARLASSHWSQALFCCLILAFALRLSHPLRLVCIPRWIRLVH</sequence>
<dbReference type="Proteomes" id="UP001610563">
    <property type="component" value="Unassembled WGS sequence"/>
</dbReference>
<name>A0ABR4GQJ5_9EURO</name>
<accession>A0ABR4GQJ5</accession>
<reference evidence="1 2" key="1">
    <citation type="submission" date="2024-07" db="EMBL/GenBank/DDBJ databases">
        <title>Section-level genome sequencing and comparative genomics of Aspergillus sections Usti and Cavernicolus.</title>
        <authorList>
            <consortium name="Lawrence Berkeley National Laboratory"/>
            <person name="Nybo J.L."/>
            <person name="Vesth T.C."/>
            <person name="Theobald S."/>
            <person name="Frisvad J.C."/>
            <person name="Larsen T.O."/>
            <person name="Kjaerboelling I."/>
            <person name="Rothschild-Mancinelli K."/>
            <person name="Lyhne E.K."/>
            <person name="Kogle M.E."/>
            <person name="Barry K."/>
            <person name="Clum A."/>
            <person name="Na H."/>
            <person name="Ledsgaard L."/>
            <person name="Lin J."/>
            <person name="Lipzen A."/>
            <person name="Kuo A."/>
            <person name="Riley R."/>
            <person name="Mondo S."/>
            <person name="Labutti K."/>
            <person name="Haridas S."/>
            <person name="Pangalinan J."/>
            <person name="Salamov A.A."/>
            <person name="Simmons B.A."/>
            <person name="Magnuson J.K."/>
            <person name="Chen J."/>
            <person name="Drula E."/>
            <person name="Henrissat B."/>
            <person name="Wiebenga A."/>
            <person name="Lubbers R.J."/>
            <person name="Gomes A.C."/>
            <person name="Makela M.R."/>
            <person name="Stajich J."/>
            <person name="Grigoriev I.V."/>
            <person name="Mortensen U.H."/>
            <person name="De Vries R.P."/>
            <person name="Baker S.E."/>
            <person name="Andersen M.R."/>
        </authorList>
    </citation>
    <scope>NUCLEOTIDE SEQUENCE [LARGE SCALE GENOMIC DNA]</scope>
    <source>
        <strain evidence="1 2">CBS 209.92</strain>
    </source>
</reference>
<proteinExistence type="predicted"/>